<evidence type="ECO:0000256" key="1">
    <source>
        <dbReference type="SAM" id="MobiDB-lite"/>
    </source>
</evidence>
<feature type="compositionally biased region" description="Low complexity" evidence="1">
    <location>
        <begin position="114"/>
        <end position="126"/>
    </location>
</feature>
<dbReference type="KEGG" id="nwl:NWFMUON74_49730"/>
<feature type="compositionally biased region" description="Polar residues" evidence="1">
    <location>
        <begin position="10"/>
        <end position="21"/>
    </location>
</feature>
<evidence type="ECO:0000313" key="3">
    <source>
        <dbReference type="Proteomes" id="UP000516173"/>
    </source>
</evidence>
<feature type="region of interest" description="Disordered" evidence="1">
    <location>
        <begin position="189"/>
        <end position="231"/>
    </location>
</feature>
<dbReference type="EMBL" id="AP023396">
    <property type="protein sequence ID" value="BCK57201.1"/>
    <property type="molecule type" value="Genomic_DNA"/>
</dbReference>
<accession>A0A7G1KQR6</accession>
<evidence type="ECO:0000313" key="2">
    <source>
        <dbReference type="EMBL" id="BCK57201.1"/>
    </source>
</evidence>
<gene>
    <name evidence="2" type="ORF">NWFMUON74_49730</name>
</gene>
<feature type="region of interest" description="Disordered" evidence="1">
    <location>
        <begin position="1"/>
        <end position="146"/>
    </location>
</feature>
<feature type="compositionally biased region" description="Low complexity" evidence="1">
    <location>
        <begin position="39"/>
        <end position="61"/>
    </location>
</feature>
<feature type="compositionally biased region" description="Polar residues" evidence="1">
    <location>
        <begin position="83"/>
        <end position="97"/>
    </location>
</feature>
<dbReference type="Proteomes" id="UP000516173">
    <property type="component" value="Chromosome"/>
</dbReference>
<sequence>MPSIRRRSATSDNADCSTTTRRVAPVHAYPGPTLDIDSPAESRPCASASAPSTAESPTTTCDNTPSTPESRAAASGNPPPTAESPTTACDNTPSTAESRAAASGDRPSTAESCAAATGNALPTAAPDAELRATTGCAESRAESCPAAPGDHISLAPACGDGYFAATPGIAPCVAGSELASRAAEPNIARGFTMPGSRPRVTPLGGAALSAEPGITPDGAVPVSTGARASPR</sequence>
<protein>
    <submittedName>
        <fullName evidence="2">Uncharacterized protein</fullName>
    </submittedName>
</protein>
<reference evidence="2 3" key="1">
    <citation type="submission" date="2020-08" db="EMBL/GenBank/DDBJ databases">
        <title>Genome Sequencing of Nocardia wallacei strain FMUON74 and assembly.</title>
        <authorList>
            <person name="Toyokawa M."/>
            <person name="Uesaka K."/>
        </authorList>
    </citation>
    <scope>NUCLEOTIDE SEQUENCE [LARGE SCALE GENOMIC DNA]</scope>
    <source>
        <strain evidence="2 3">FMUON74</strain>
    </source>
</reference>
<dbReference type="AlphaFoldDB" id="A0A7G1KQR6"/>
<organism evidence="2 3">
    <name type="scientific">Nocardia wallacei</name>
    <dbReference type="NCBI Taxonomy" id="480035"/>
    <lineage>
        <taxon>Bacteria</taxon>
        <taxon>Bacillati</taxon>
        <taxon>Actinomycetota</taxon>
        <taxon>Actinomycetes</taxon>
        <taxon>Mycobacteriales</taxon>
        <taxon>Nocardiaceae</taxon>
        <taxon>Nocardia</taxon>
    </lineage>
</organism>
<proteinExistence type="predicted"/>
<keyword evidence="3" id="KW-1185">Reference proteome</keyword>
<name>A0A7G1KQR6_9NOCA</name>